<name>A0ABS8W209_DATST</name>
<gene>
    <name evidence="3" type="ORF">HAX54_042852</name>
</gene>
<reference evidence="3 4" key="1">
    <citation type="journal article" date="2021" name="BMC Genomics">
        <title>Datura genome reveals duplications of psychoactive alkaloid biosynthetic genes and high mutation rate following tissue culture.</title>
        <authorList>
            <person name="Rajewski A."/>
            <person name="Carter-House D."/>
            <person name="Stajich J."/>
            <person name="Litt A."/>
        </authorList>
    </citation>
    <scope>NUCLEOTIDE SEQUENCE [LARGE SCALE GENOMIC DNA]</scope>
    <source>
        <strain evidence="3">AR-01</strain>
    </source>
</reference>
<keyword evidence="4" id="KW-1185">Reference proteome</keyword>
<comment type="caution">
    <text evidence="3">The sequence shown here is derived from an EMBL/GenBank/DDBJ whole genome shotgun (WGS) entry which is preliminary data.</text>
</comment>
<dbReference type="Proteomes" id="UP000823775">
    <property type="component" value="Unassembled WGS sequence"/>
</dbReference>
<dbReference type="PANTHER" id="PTHR32285">
    <property type="entry name" value="PROTEIN TRICHOME BIREFRINGENCE-LIKE 9-RELATED"/>
    <property type="match status" value="1"/>
</dbReference>
<evidence type="ECO:0000313" key="4">
    <source>
        <dbReference type="Proteomes" id="UP000823775"/>
    </source>
</evidence>
<evidence type="ECO:0000259" key="2">
    <source>
        <dbReference type="Pfam" id="PF13839"/>
    </source>
</evidence>
<protein>
    <recommendedName>
        <fullName evidence="2">Trichome birefringence-like C-terminal domain-containing protein</fullName>
    </recommendedName>
</protein>
<feature type="domain" description="Trichome birefringence-like C-terminal" evidence="2">
    <location>
        <begin position="20"/>
        <end position="120"/>
    </location>
</feature>
<organism evidence="3 4">
    <name type="scientific">Datura stramonium</name>
    <name type="common">Jimsonweed</name>
    <name type="synonym">Common thornapple</name>
    <dbReference type="NCBI Taxonomy" id="4076"/>
    <lineage>
        <taxon>Eukaryota</taxon>
        <taxon>Viridiplantae</taxon>
        <taxon>Streptophyta</taxon>
        <taxon>Embryophyta</taxon>
        <taxon>Tracheophyta</taxon>
        <taxon>Spermatophyta</taxon>
        <taxon>Magnoliopsida</taxon>
        <taxon>eudicotyledons</taxon>
        <taxon>Gunneridae</taxon>
        <taxon>Pentapetalae</taxon>
        <taxon>asterids</taxon>
        <taxon>lamiids</taxon>
        <taxon>Solanales</taxon>
        <taxon>Solanaceae</taxon>
        <taxon>Solanoideae</taxon>
        <taxon>Datureae</taxon>
        <taxon>Datura</taxon>
    </lineage>
</organism>
<sequence>MPRFDGKEFMRRYRGKKIIFDVLSSNTWLWYLRSDSKQPWDYVENNGRILKDMDRIEAFSGRFKIHGLNGLKEILIQKKTKVFFQGASPMHYHGSEWGKPEVKNCFNETRPISGSKYPSGLPISIK</sequence>
<accession>A0ABS8W209</accession>
<dbReference type="Pfam" id="PF13839">
    <property type="entry name" value="PC-Esterase"/>
    <property type="match status" value="1"/>
</dbReference>
<dbReference type="InterPro" id="IPR026057">
    <property type="entry name" value="TBL_C"/>
</dbReference>
<evidence type="ECO:0000256" key="1">
    <source>
        <dbReference type="ARBA" id="ARBA00007727"/>
    </source>
</evidence>
<dbReference type="InterPro" id="IPR029962">
    <property type="entry name" value="TBL"/>
</dbReference>
<proteinExistence type="inferred from homology"/>
<evidence type="ECO:0000313" key="3">
    <source>
        <dbReference type="EMBL" id="MCE2055545.1"/>
    </source>
</evidence>
<comment type="similarity">
    <text evidence="1">Belongs to the PC-esterase family. TBL subfamily.</text>
</comment>
<dbReference type="EMBL" id="JACEIK010006348">
    <property type="protein sequence ID" value="MCE2055545.1"/>
    <property type="molecule type" value="Genomic_DNA"/>
</dbReference>
<dbReference type="PANTHER" id="PTHR32285:SF36">
    <property type="entry name" value="PROTEIN TRICHOME BIREFRINGENCE-LIKE 38"/>
    <property type="match status" value="1"/>
</dbReference>